<evidence type="ECO:0000313" key="11">
    <source>
        <dbReference type="Proteomes" id="UP000440367"/>
    </source>
</evidence>
<dbReference type="Proteomes" id="UP000476176">
    <property type="component" value="Unassembled WGS sequence"/>
</dbReference>
<accession>A0A6A3ETF7</accession>
<dbReference type="EMBL" id="QXFZ01000650">
    <property type="protein sequence ID" value="KAE9109099.1"/>
    <property type="molecule type" value="Genomic_DNA"/>
</dbReference>
<evidence type="ECO:0000313" key="4">
    <source>
        <dbReference type="EMBL" id="KAE9203663.1"/>
    </source>
</evidence>
<evidence type="ECO:0000313" key="5">
    <source>
        <dbReference type="EMBL" id="KAE9215497.1"/>
    </source>
</evidence>
<name>A0A6A3ETF7_9STRA</name>
<dbReference type="EMBL" id="QXGB01000815">
    <property type="protein sequence ID" value="KAE9203663.1"/>
    <property type="molecule type" value="Genomic_DNA"/>
</dbReference>
<dbReference type="EMBL" id="QXGC01000953">
    <property type="protein sequence ID" value="KAE9215497.1"/>
    <property type="molecule type" value="Genomic_DNA"/>
</dbReference>
<gene>
    <name evidence="7" type="ORF">PF001_g18093</name>
    <name evidence="6" type="ORF">PF002_g15717</name>
    <name evidence="5" type="ORF">PF004_g14732</name>
    <name evidence="4" type="ORF">PF005_g14092</name>
    <name evidence="3" type="ORF">PF007_g12387</name>
    <name evidence="1" type="ORF">PF009_g13341</name>
    <name evidence="2" type="ORF">PF010_g17611</name>
</gene>
<dbReference type="Proteomes" id="UP000488956">
    <property type="component" value="Unassembled WGS sequence"/>
</dbReference>
<evidence type="ECO:0000313" key="9">
    <source>
        <dbReference type="Proteomes" id="UP000433483"/>
    </source>
</evidence>
<evidence type="ECO:0000313" key="6">
    <source>
        <dbReference type="EMBL" id="KAE9220985.1"/>
    </source>
</evidence>
<protein>
    <submittedName>
        <fullName evidence="1">Uncharacterized protein</fullName>
    </submittedName>
</protein>
<evidence type="ECO:0000313" key="7">
    <source>
        <dbReference type="EMBL" id="KAE9293789.1"/>
    </source>
</evidence>
<dbReference type="AlphaFoldDB" id="A0A6A3ETF7"/>
<evidence type="ECO:0000313" key="12">
    <source>
        <dbReference type="Proteomes" id="UP000441208"/>
    </source>
</evidence>
<dbReference type="Proteomes" id="UP000440367">
    <property type="component" value="Unassembled WGS sequence"/>
</dbReference>
<keyword evidence="9" id="KW-1185">Reference proteome</keyword>
<evidence type="ECO:0000313" key="10">
    <source>
        <dbReference type="Proteomes" id="UP000437068"/>
    </source>
</evidence>
<reference evidence="8 9" key="1">
    <citation type="submission" date="2018-08" db="EMBL/GenBank/DDBJ databases">
        <title>Genomic investigation of the strawberry pathogen Phytophthora fragariae indicates pathogenicity is determined by transcriptional variation in three key races.</title>
        <authorList>
            <person name="Adams T.M."/>
            <person name="Armitage A.D."/>
            <person name="Sobczyk M.K."/>
            <person name="Bates H.J."/>
            <person name="Dunwell J.M."/>
            <person name="Nellist C.F."/>
            <person name="Harrison R.J."/>
        </authorList>
    </citation>
    <scope>NUCLEOTIDE SEQUENCE [LARGE SCALE GENOMIC DNA]</scope>
    <source>
        <strain evidence="7 10">A4</strain>
        <strain evidence="6 11">BC-1</strain>
        <strain evidence="5 13">BC-23</strain>
        <strain evidence="4 9">NOV-27</strain>
        <strain evidence="3 12">NOV-71</strain>
        <strain evidence="1 8">NOV-9</strain>
        <strain evidence="2 14">ONT-3</strain>
    </source>
</reference>
<evidence type="ECO:0000313" key="13">
    <source>
        <dbReference type="Proteomes" id="UP000476176"/>
    </source>
</evidence>
<dbReference type="Proteomes" id="UP000437068">
    <property type="component" value="Unassembled WGS sequence"/>
</dbReference>
<dbReference type="EMBL" id="QXGE01001355">
    <property type="protein sequence ID" value="KAE9293789.1"/>
    <property type="molecule type" value="Genomic_DNA"/>
</dbReference>
<dbReference type="Proteomes" id="UP000441208">
    <property type="component" value="Unassembled WGS sequence"/>
</dbReference>
<evidence type="ECO:0000313" key="2">
    <source>
        <dbReference type="EMBL" id="KAE9093123.1"/>
    </source>
</evidence>
<proteinExistence type="predicted"/>
<evidence type="ECO:0000313" key="14">
    <source>
        <dbReference type="Proteomes" id="UP000488956"/>
    </source>
</evidence>
<dbReference type="EMBL" id="QXFX01001285">
    <property type="protein sequence ID" value="KAE9093123.1"/>
    <property type="molecule type" value="Genomic_DNA"/>
</dbReference>
<evidence type="ECO:0000313" key="3">
    <source>
        <dbReference type="EMBL" id="KAE9109099.1"/>
    </source>
</evidence>
<evidence type="ECO:0000313" key="8">
    <source>
        <dbReference type="Proteomes" id="UP000429523"/>
    </source>
</evidence>
<evidence type="ECO:0000313" key="1">
    <source>
        <dbReference type="EMBL" id="KAE8936744.1"/>
    </source>
</evidence>
<dbReference type="EMBL" id="QXGF01000692">
    <property type="protein sequence ID" value="KAE8936744.1"/>
    <property type="molecule type" value="Genomic_DNA"/>
</dbReference>
<dbReference type="Proteomes" id="UP000429523">
    <property type="component" value="Unassembled WGS sequence"/>
</dbReference>
<comment type="caution">
    <text evidence="1">The sequence shown here is derived from an EMBL/GenBank/DDBJ whole genome shotgun (WGS) entry which is preliminary data.</text>
</comment>
<dbReference type="EMBL" id="QXGD01000895">
    <property type="protein sequence ID" value="KAE9220985.1"/>
    <property type="molecule type" value="Genomic_DNA"/>
</dbReference>
<sequence length="109" mass="12121">MQSKLANFQRNGTPAQVQRAKWLRAKHVVQQDVLVLPAPVQKRKQRKTVTVAGSLLTQELLDEIASAQEATRAKRPKRVQKKAPAHLAPTPAAPLVSMVIALPPRMQYE</sequence>
<dbReference type="OrthoDB" id="111519at2759"/>
<organism evidence="1 8">
    <name type="scientific">Phytophthora fragariae</name>
    <dbReference type="NCBI Taxonomy" id="53985"/>
    <lineage>
        <taxon>Eukaryota</taxon>
        <taxon>Sar</taxon>
        <taxon>Stramenopiles</taxon>
        <taxon>Oomycota</taxon>
        <taxon>Peronosporomycetes</taxon>
        <taxon>Peronosporales</taxon>
        <taxon>Peronosporaceae</taxon>
        <taxon>Phytophthora</taxon>
    </lineage>
</organism>
<dbReference type="Proteomes" id="UP000433483">
    <property type="component" value="Unassembled WGS sequence"/>
</dbReference>